<gene>
    <name evidence="1" type="ORF">SAMN05444394_3519</name>
</gene>
<evidence type="ECO:0000313" key="1">
    <source>
        <dbReference type="EMBL" id="SIO14274.1"/>
    </source>
</evidence>
<dbReference type="OrthoDB" id="826769at2"/>
<name>A0A1N6H3B5_9BACT</name>
<dbReference type="RefSeq" id="WP_074226305.1">
    <property type="nucleotide sequence ID" value="NZ_FSRC01000003.1"/>
</dbReference>
<evidence type="ECO:0008006" key="3">
    <source>
        <dbReference type="Google" id="ProtNLM"/>
    </source>
</evidence>
<dbReference type="Gene3D" id="2.180.10.10">
    <property type="entry name" value="RHS repeat-associated core"/>
    <property type="match status" value="1"/>
</dbReference>
<evidence type="ECO:0000313" key="2">
    <source>
        <dbReference type="Proteomes" id="UP000185221"/>
    </source>
</evidence>
<keyword evidence="2" id="KW-1185">Reference proteome</keyword>
<organism evidence="1 2">
    <name type="scientific">Algoriphagus halophilus</name>
    <dbReference type="NCBI Taxonomy" id="226505"/>
    <lineage>
        <taxon>Bacteria</taxon>
        <taxon>Pseudomonadati</taxon>
        <taxon>Bacteroidota</taxon>
        <taxon>Cytophagia</taxon>
        <taxon>Cytophagales</taxon>
        <taxon>Cyclobacteriaceae</taxon>
        <taxon>Algoriphagus</taxon>
    </lineage>
</organism>
<protein>
    <recommendedName>
        <fullName evidence="3">YD repeat-containing protein</fullName>
    </recommendedName>
</protein>
<dbReference type="EMBL" id="FSRC01000003">
    <property type="protein sequence ID" value="SIO14274.1"/>
    <property type="molecule type" value="Genomic_DNA"/>
</dbReference>
<accession>A0A1N6H3B5</accession>
<dbReference type="STRING" id="226505.SAMN05444394_3519"/>
<dbReference type="AlphaFoldDB" id="A0A1N6H3B5"/>
<reference evidence="2" key="1">
    <citation type="submission" date="2016-11" db="EMBL/GenBank/DDBJ databases">
        <authorList>
            <person name="Varghese N."/>
            <person name="Submissions S."/>
        </authorList>
    </citation>
    <scope>NUCLEOTIDE SEQUENCE [LARGE SCALE GENOMIC DNA]</scope>
    <source>
        <strain evidence="2">DSM 15292</strain>
    </source>
</reference>
<dbReference type="Proteomes" id="UP000185221">
    <property type="component" value="Unassembled WGS sequence"/>
</dbReference>
<sequence>MNFHPHILRVFLLISAVLFLTYCKSIPQGTFFDGYSGSPTKLEFISFQPQPVNQDSTPILSFKSVYHFNKKGQTKYIEDFKNESQLAYGPTHYFYDKKGLKSCVEYYDLDGTVRSTTQYEYNPKGQVIQTKTFTNNKIYIKKTSFNKKPDKINIDKKDPFIVLLQNACIELDDQGRKISMTDYSPNGNIKSRIEFEYDEQGNEIASWWFNSQNELFLFFLKTYNSKSLESLIEEFRVTNSDTLLTNQTSFEYKYDSLGNVIEKKFYSGETVFLEKILISYPK</sequence>
<proteinExistence type="predicted"/>